<dbReference type="Proteomes" id="UP000706151">
    <property type="component" value="Unassembled WGS sequence"/>
</dbReference>
<feature type="chain" id="PRO_5037604240" description="PEP-CTERM sorting domain-containing protein" evidence="1">
    <location>
        <begin position="19"/>
        <end position="226"/>
    </location>
</feature>
<evidence type="ECO:0000256" key="1">
    <source>
        <dbReference type="SAM" id="SignalP"/>
    </source>
</evidence>
<evidence type="ECO:0000313" key="3">
    <source>
        <dbReference type="Proteomes" id="UP000706151"/>
    </source>
</evidence>
<evidence type="ECO:0008006" key="4">
    <source>
        <dbReference type="Google" id="ProtNLM"/>
    </source>
</evidence>
<proteinExistence type="predicted"/>
<reference evidence="2 3" key="1">
    <citation type="submission" date="2020-10" db="EMBL/GenBank/DDBJ databases">
        <title>Connecting structure to function with the recovery of over 1000 high-quality activated sludge metagenome-assembled genomes encoding full-length rRNA genes using long-read sequencing.</title>
        <authorList>
            <person name="Singleton C.M."/>
            <person name="Petriglieri F."/>
            <person name="Kristensen J.M."/>
            <person name="Kirkegaard R.H."/>
            <person name="Michaelsen T.Y."/>
            <person name="Andersen M.H."/>
            <person name="Karst S.M."/>
            <person name="Dueholm M.S."/>
            <person name="Nielsen P.H."/>
            <person name="Albertsen M."/>
        </authorList>
    </citation>
    <scope>NUCLEOTIDE SEQUENCE [LARGE SCALE GENOMIC DNA]</scope>
    <source>
        <strain evidence="2">Fred_18-Q3-R57-64_BAT3C.720</strain>
    </source>
</reference>
<protein>
    <recommendedName>
        <fullName evidence="4">PEP-CTERM sorting domain-containing protein</fullName>
    </recommendedName>
</protein>
<evidence type="ECO:0000313" key="2">
    <source>
        <dbReference type="EMBL" id="MBK7955727.1"/>
    </source>
</evidence>
<keyword evidence="1" id="KW-0732">Signal</keyword>
<comment type="caution">
    <text evidence="2">The sequence shown here is derived from an EMBL/GenBank/DDBJ whole genome shotgun (WGS) entry which is preliminary data.</text>
</comment>
<name>A0A935TE76_9PROT</name>
<organism evidence="2 3">
    <name type="scientific">Candidatus Accumulibacter affinis</name>
    <dbReference type="NCBI Taxonomy" id="2954384"/>
    <lineage>
        <taxon>Bacteria</taxon>
        <taxon>Pseudomonadati</taxon>
        <taxon>Pseudomonadota</taxon>
        <taxon>Betaproteobacteria</taxon>
        <taxon>Candidatus Accumulibacter</taxon>
    </lineage>
</organism>
<dbReference type="EMBL" id="JADJOT010000011">
    <property type="protein sequence ID" value="MBK7955727.1"/>
    <property type="molecule type" value="Genomic_DNA"/>
</dbReference>
<dbReference type="AlphaFoldDB" id="A0A935TE76"/>
<feature type="signal peptide" evidence="1">
    <location>
        <begin position="1"/>
        <end position="18"/>
    </location>
</feature>
<gene>
    <name evidence="2" type="ORF">IPK02_18270</name>
</gene>
<sequence length="226" mass="24524">MKILAAFAFTFIIGAATANPIIYDNGLPTPSLGGWASDPGYSRQLGVDVVLKPGASAILNVRWWGGYCCHGQSAPDAFTLEVFSMTGDTPSAAPLSSIALNSVGRTSTGQYLSGIIEQFEYNVTLASDLVLQENVKYLFSISNNTASDLQNWFWSIHLNDGDTWARGNASIPWFVQHDEMAFQLFGPEKKVPEPNSFALSVAVLFGLLFASKRHKRTAHRSAGSEN</sequence>
<accession>A0A935TE76</accession>